<evidence type="ECO:0000259" key="4">
    <source>
        <dbReference type="Pfam" id="PF08241"/>
    </source>
</evidence>
<dbReference type="CDD" id="cd02440">
    <property type="entry name" value="AdoMet_MTases"/>
    <property type="match status" value="1"/>
</dbReference>
<dbReference type="GO" id="GO:0008757">
    <property type="term" value="F:S-adenosylmethionine-dependent methyltransferase activity"/>
    <property type="evidence" value="ECO:0007669"/>
    <property type="project" value="InterPro"/>
</dbReference>
<protein>
    <submittedName>
        <fullName evidence="5">Methyltransferase domain-containing protein</fullName>
    </submittedName>
</protein>
<keyword evidence="3" id="KW-0949">S-adenosyl-L-methionine</keyword>
<dbReference type="EMBL" id="FXBL01000004">
    <property type="protein sequence ID" value="SMH57906.1"/>
    <property type="molecule type" value="Genomic_DNA"/>
</dbReference>
<dbReference type="PANTHER" id="PTHR43464:SF19">
    <property type="entry name" value="UBIQUINONE BIOSYNTHESIS O-METHYLTRANSFERASE, MITOCHONDRIAL"/>
    <property type="match status" value="1"/>
</dbReference>
<evidence type="ECO:0000256" key="2">
    <source>
        <dbReference type="ARBA" id="ARBA00022679"/>
    </source>
</evidence>
<dbReference type="AlphaFoldDB" id="A0A1X7Q1G6"/>
<keyword evidence="6" id="KW-1185">Reference proteome</keyword>
<sequence>MSADEASDALNQVYAAKSEAELAVAYAAWSNGYDRETAALGYCLPFVIAAWVARHVPVEAGPLLDAGCGSGLSGPYLAALGYQDIDGLDMSSEMLALARGRGVYRNLVEAALGARLPLADGAYAAVLSTGVFTEGHAPASSLDDMARIVRPGGALIFTVRDSVLDKGGFRAKFTELESAGRWARIEESPSFRAFAVAEPAVTVKAFVFRVRQP</sequence>
<gene>
    <name evidence="5" type="ORF">SAMN02982922_5906</name>
</gene>
<dbReference type="Gene3D" id="3.40.50.150">
    <property type="entry name" value="Vaccinia Virus protein VP39"/>
    <property type="match status" value="1"/>
</dbReference>
<keyword evidence="2 5" id="KW-0808">Transferase</keyword>
<dbReference type="InterPro" id="IPR029063">
    <property type="entry name" value="SAM-dependent_MTases_sf"/>
</dbReference>
<feature type="domain" description="Methyltransferase type 11" evidence="4">
    <location>
        <begin position="64"/>
        <end position="157"/>
    </location>
</feature>
<name>A0A1X7Q1G6_9HYPH</name>
<evidence type="ECO:0000256" key="1">
    <source>
        <dbReference type="ARBA" id="ARBA00022603"/>
    </source>
</evidence>
<proteinExistence type="predicted"/>
<dbReference type="InterPro" id="IPR013216">
    <property type="entry name" value="Methyltransf_11"/>
</dbReference>
<accession>A0A1X7Q1G6</accession>
<dbReference type="Pfam" id="PF08241">
    <property type="entry name" value="Methyltransf_11"/>
    <property type="match status" value="1"/>
</dbReference>
<dbReference type="OrthoDB" id="9807911at2"/>
<reference evidence="5 6" key="1">
    <citation type="submission" date="2017-04" db="EMBL/GenBank/DDBJ databases">
        <authorList>
            <person name="Afonso C.L."/>
            <person name="Miller P.J."/>
            <person name="Scott M.A."/>
            <person name="Spackman E."/>
            <person name="Goraichik I."/>
            <person name="Dimitrov K.M."/>
            <person name="Suarez D.L."/>
            <person name="Swayne D.E."/>
        </authorList>
    </citation>
    <scope>NUCLEOTIDE SEQUENCE [LARGE SCALE GENOMIC DNA]</scope>
    <source>
        <strain evidence="5 6">B5P</strain>
    </source>
</reference>
<evidence type="ECO:0000313" key="6">
    <source>
        <dbReference type="Proteomes" id="UP000193083"/>
    </source>
</evidence>
<dbReference type="Proteomes" id="UP000193083">
    <property type="component" value="Unassembled WGS sequence"/>
</dbReference>
<evidence type="ECO:0000313" key="5">
    <source>
        <dbReference type="EMBL" id="SMH57906.1"/>
    </source>
</evidence>
<dbReference type="GO" id="GO:0032259">
    <property type="term" value="P:methylation"/>
    <property type="evidence" value="ECO:0007669"/>
    <property type="project" value="UniProtKB-KW"/>
</dbReference>
<dbReference type="SUPFAM" id="SSF53335">
    <property type="entry name" value="S-adenosyl-L-methionine-dependent methyltransferases"/>
    <property type="match status" value="1"/>
</dbReference>
<keyword evidence="1 5" id="KW-0489">Methyltransferase</keyword>
<dbReference type="PANTHER" id="PTHR43464">
    <property type="entry name" value="METHYLTRANSFERASE"/>
    <property type="match status" value="1"/>
</dbReference>
<organism evidence="5 6">
    <name type="scientific">Mesorhizobium australicum</name>
    <dbReference type="NCBI Taxonomy" id="536018"/>
    <lineage>
        <taxon>Bacteria</taxon>
        <taxon>Pseudomonadati</taxon>
        <taxon>Pseudomonadota</taxon>
        <taxon>Alphaproteobacteria</taxon>
        <taxon>Hyphomicrobiales</taxon>
        <taxon>Phyllobacteriaceae</taxon>
        <taxon>Mesorhizobium</taxon>
    </lineage>
</organism>
<dbReference type="RefSeq" id="WP_085467444.1">
    <property type="nucleotide sequence ID" value="NZ_FXBL01000004.1"/>
</dbReference>
<evidence type="ECO:0000256" key="3">
    <source>
        <dbReference type="ARBA" id="ARBA00022691"/>
    </source>
</evidence>